<evidence type="ECO:0000256" key="1">
    <source>
        <dbReference type="SAM" id="MobiDB-lite"/>
    </source>
</evidence>
<dbReference type="OrthoDB" id="289721at2759"/>
<dbReference type="SUPFAM" id="SSF47923">
    <property type="entry name" value="Ypt/Rab-GAP domain of gyp1p"/>
    <property type="match status" value="2"/>
</dbReference>
<dbReference type="Gene3D" id="1.10.472.80">
    <property type="entry name" value="Ypt/Rab-GAP domain of gyp1p, domain 3"/>
    <property type="match status" value="1"/>
</dbReference>
<name>A0A9X6NM00_HYPEX</name>
<proteinExistence type="predicted"/>
<feature type="region of interest" description="Disordered" evidence="1">
    <location>
        <begin position="157"/>
        <end position="177"/>
    </location>
</feature>
<dbReference type="EMBL" id="MTYJ01000288">
    <property type="protein sequence ID" value="OWA52841.1"/>
    <property type="molecule type" value="Genomic_DNA"/>
</dbReference>
<evidence type="ECO:0000313" key="3">
    <source>
        <dbReference type="EMBL" id="OWA52841.1"/>
    </source>
</evidence>
<dbReference type="InterPro" id="IPR035969">
    <property type="entry name" value="Rab-GAP_TBC_sf"/>
</dbReference>
<feature type="compositionally biased region" description="Basic and acidic residues" evidence="1">
    <location>
        <begin position="102"/>
        <end position="112"/>
    </location>
</feature>
<feature type="domain" description="Rab-GAP TBC" evidence="2">
    <location>
        <begin position="310"/>
        <end position="520"/>
    </location>
</feature>
<comment type="caution">
    <text evidence="3">The sequence shown here is derived from an EMBL/GenBank/DDBJ whole genome shotgun (WGS) entry which is preliminary data.</text>
</comment>
<feature type="region of interest" description="Disordered" evidence="1">
    <location>
        <begin position="35"/>
        <end position="56"/>
    </location>
</feature>
<feature type="region of interest" description="Disordered" evidence="1">
    <location>
        <begin position="739"/>
        <end position="764"/>
    </location>
</feature>
<dbReference type="InterPro" id="IPR000195">
    <property type="entry name" value="Rab-GAP-TBC_dom"/>
</dbReference>
<feature type="compositionally biased region" description="Polar residues" evidence="1">
    <location>
        <begin position="92"/>
        <end position="101"/>
    </location>
</feature>
<accession>A0A9X6NM00</accession>
<feature type="compositionally biased region" description="Low complexity" evidence="1">
    <location>
        <begin position="40"/>
        <end position="53"/>
    </location>
</feature>
<dbReference type="Pfam" id="PF00566">
    <property type="entry name" value="RabGAP-TBC"/>
    <property type="match status" value="1"/>
</dbReference>
<dbReference type="GO" id="GO:0005783">
    <property type="term" value="C:endoplasmic reticulum"/>
    <property type="evidence" value="ECO:0007669"/>
    <property type="project" value="TreeGrafter"/>
</dbReference>
<dbReference type="AlphaFoldDB" id="A0A9X6NM00"/>
<evidence type="ECO:0000313" key="4">
    <source>
        <dbReference type="Proteomes" id="UP000192578"/>
    </source>
</evidence>
<dbReference type="SMART" id="SM00164">
    <property type="entry name" value="TBC"/>
    <property type="match status" value="1"/>
</dbReference>
<gene>
    <name evidence="3" type="ORF">BV898_17283</name>
</gene>
<feature type="compositionally biased region" description="Polar residues" evidence="1">
    <location>
        <begin position="157"/>
        <end position="170"/>
    </location>
</feature>
<dbReference type="PANTHER" id="PTHR13399:SF3">
    <property type="entry name" value="TRANSLOCON-ASSOCIATED PROTEIN SUBUNIT GAMMA"/>
    <property type="match status" value="1"/>
</dbReference>
<reference evidence="4" key="1">
    <citation type="submission" date="2017-01" db="EMBL/GenBank/DDBJ databases">
        <title>Comparative genomics of anhydrobiosis in the tardigrade Hypsibius dujardini.</title>
        <authorList>
            <person name="Yoshida Y."/>
            <person name="Koutsovoulos G."/>
            <person name="Laetsch D."/>
            <person name="Stevens L."/>
            <person name="Kumar S."/>
            <person name="Horikawa D."/>
            <person name="Ishino K."/>
            <person name="Komine S."/>
            <person name="Tomita M."/>
            <person name="Blaxter M."/>
            <person name="Arakawa K."/>
        </authorList>
    </citation>
    <scope>NUCLEOTIDE SEQUENCE [LARGE SCALE GENOMIC DNA]</scope>
    <source>
        <strain evidence="4">Z151</strain>
    </source>
</reference>
<sequence length="764" mass="86168">MEDPIVAELSLQHIVEDDDDVATWEEFMLARRGYQESSRSRLSSTGTTTDLDGCSISRRASSSLDATNGDTENDADHADADSAYGVFQFVDSATDSGQTSDNDSRRYSQDHTPRRKSNHAAPSARKLMVANLLNEIYGPDHADEYSDDLEETRNLVRRTSTASQTSNSGKTAHGHHAHHGLVDYTSWRLEKYSALSQTLQKQGYQGTDRLDQTTLQSMDNKALRSLLASYEKTTDTVSHYLVQELKRKDYRQICQSKHCLIVSAALNALTTGSPKHNESNRIRFSIAPPPGDGYLHWVDGMRAVLRLPGGLPTAFRKTMWTTIANRYISQLAFDWEKVKRLLLHDRSNPDEEALGIQILKDLHRTGVTDYCGDHNDRERNLLKRVLLAYARFRPSVGYCQGFNIIAAVILDVVDKDEEEALKIMIYLIEHVLPPNYFANDLEALSVDLCVFQELTQSFMPELSQHLDALRRYSMEERGANGGYEPPLTNLFTIQWFLTLYATCLPQESTLRVWDCVFLYGSAILMKTSLALLRRLEKYFLPMETAFDFYSIMSELQQRMLEGALFGPEDIIQEVFAGPEFDLRALRMKHCNSPHDLRPALKTYRSLNSPNSLSESPEARLIGGFGRRRANSANKFMERRSSSADAEIDLVNLKKKVEEQKKEQLRATVSHNTTAVLKESIASRRGSLFVEPSPLLAMLAASKMQHRSHPNSPDGAVPFKFPLAQTESVCRIGDNYIVTSPPSPVVSPLRKSSRDNRVQKLQVAD</sequence>
<dbReference type="PANTHER" id="PTHR13399">
    <property type="entry name" value="TRANSLOCON-ASSOCIATED PROTEIN TRAP , GAMMA SUBUNIT"/>
    <property type="match status" value="1"/>
</dbReference>
<keyword evidence="4" id="KW-1185">Reference proteome</keyword>
<organism evidence="3 4">
    <name type="scientific">Hypsibius exemplaris</name>
    <name type="common">Freshwater tardigrade</name>
    <dbReference type="NCBI Taxonomy" id="2072580"/>
    <lineage>
        <taxon>Eukaryota</taxon>
        <taxon>Metazoa</taxon>
        <taxon>Ecdysozoa</taxon>
        <taxon>Tardigrada</taxon>
        <taxon>Eutardigrada</taxon>
        <taxon>Parachela</taxon>
        <taxon>Hypsibioidea</taxon>
        <taxon>Hypsibiidae</taxon>
        <taxon>Hypsibius</taxon>
    </lineage>
</organism>
<dbReference type="Proteomes" id="UP000192578">
    <property type="component" value="Unassembled WGS sequence"/>
</dbReference>
<dbReference type="PROSITE" id="PS50086">
    <property type="entry name" value="TBC_RABGAP"/>
    <property type="match status" value="1"/>
</dbReference>
<protein>
    <submittedName>
        <fullName evidence="3">TBC1 domain family member 30</fullName>
    </submittedName>
</protein>
<feature type="region of interest" description="Disordered" evidence="1">
    <location>
        <begin position="92"/>
        <end position="124"/>
    </location>
</feature>
<evidence type="ECO:0000259" key="2">
    <source>
        <dbReference type="PROSITE" id="PS50086"/>
    </source>
</evidence>
<dbReference type="Gene3D" id="1.10.8.270">
    <property type="entry name" value="putative rabgap domain of human tbc1 domain family member 14 like domains"/>
    <property type="match status" value="1"/>
</dbReference>